<evidence type="ECO:0000256" key="4">
    <source>
        <dbReference type="ARBA" id="ARBA00023170"/>
    </source>
</evidence>
<reference evidence="8 9" key="1">
    <citation type="journal article" date="2023" name="bioRxiv">
        <title>Conserved and derived expression patterns and positive selection on dental genes reveal complex evolutionary context of ever-growing rodent molars.</title>
        <authorList>
            <person name="Calamari Z.T."/>
            <person name="Song A."/>
            <person name="Cohen E."/>
            <person name="Akter M."/>
            <person name="Roy R.D."/>
            <person name="Hallikas O."/>
            <person name="Christensen M.M."/>
            <person name="Li P."/>
            <person name="Marangoni P."/>
            <person name="Jernvall J."/>
            <person name="Klein O.D."/>
        </authorList>
    </citation>
    <scope>NUCLEOTIDE SEQUENCE [LARGE SCALE GENOMIC DNA]</scope>
    <source>
        <strain evidence="8">V071</strain>
    </source>
</reference>
<evidence type="ECO:0000313" key="9">
    <source>
        <dbReference type="Proteomes" id="UP001488838"/>
    </source>
</evidence>
<dbReference type="SMART" id="SM00406">
    <property type="entry name" value="IGv"/>
    <property type="match status" value="4"/>
</dbReference>
<dbReference type="AlphaFoldDB" id="A0AAW0HAI7"/>
<dbReference type="InterPro" id="IPR051006">
    <property type="entry name" value="TCR_variable_domain"/>
</dbReference>
<keyword evidence="5" id="KW-0393">Immunoglobulin domain</keyword>
<feature type="domain" description="Ig-like" evidence="7">
    <location>
        <begin position="305"/>
        <end position="413"/>
    </location>
</feature>
<keyword evidence="2" id="KW-0391">Immunity</keyword>
<evidence type="ECO:0000256" key="1">
    <source>
        <dbReference type="ARBA" id="ARBA00022729"/>
    </source>
</evidence>
<dbReference type="CDD" id="cd04983">
    <property type="entry name" value="IgV_TCR_alpha"/>
    <property type="match status" value="2"/>
</dbReference>
<dbReference type="Gene3D" id="2.60.40.10">
    <property type="entry name" value="Immunoglobulins"/>
    <property type="match status" value="4"/>
</dbReference>
<dbReference type="EMBL" id="JBBHLL010000601">
    <property type="protein sequence ID" value="KAK7799615.1"/>
    <property type="molecule type" value="Genomic_DNA"/>
</dbReference>
<dbReference type="PANTHER" id="PTHR19343:SF3">
    <property type="entry name" value="T CELL RECEPTOR ALPHA VARIABLE 12-2"/>
    <property type="match status" value="1"/>
</dbReference>
<keyword evidence="9" id="KW-1185">Reference proteome</keyword>
<evidence type="ECO:0000313" key="8">
    <source>
        <dbReference type="EMBL" id="KAK7799615.1"/>
    </source>
</evidence>
<evidence type="ECO:0000259" key="7">
    <source>
        <dbReference type="PROSITE" id="PS50835"/>
    </source>
</evidence>
<dbReference type="GO" id="GO:0042605">
    <property type="term" value="F:peptide antigen binding"/>
    <property type="evidence" value="ECO:0007669"/>
    <property type="project" value="TreeGrafter"/>
</dbReference>
<dbReference type="InterPro" id="IPR036179">
    <property type="entry name" value="Ig-like_dom_sf"/>
</dbReference>
<dbReference type="GO" id="GO:0002250">
    <property type="term" value="P:adaptive immune response"/>
    <property type="evidence" value="ECO:0007669"/>
    <property type="project" value="UniProtKB-KW"/>
</dbReference>
<dbReference type="SMART" id="SM00409">
    <property type="entry name" value="IG"/>
    <property type="match status" value="4"/>
</dbReference>
<dbReference type="FunFam" id="2.60.40.10:FF:001318">
    <property type="entry name" value="T cell receptor alpha constant"/>
    <property type="match status" value="1"/>
</dbReference>
<dbReference type="InterPro" id="IPR013783">
    <property type="entry name" value="Ig-like_fold"/>
</dbReference>
<evidence type="ECO:0000256" key="6">
    <source>
        <dbReference type="ARBA" id="ARBA00043266"/>
    </source>
</evidence>
<dbReference type="InterPro" id="IPR003599">
    <property type="entry name" value="Ig_sub"/>
</dbReference>
<feature type="domain" description="Ig-like" evidence="7">
    <location>
        <begin position="428"/>
        <end position="515"/>
    </location>
</feature>
<dbReference type="Pfam" id="PF07686">
    <property type="entry name" value="V-set"/>
    <property type="match status" value="3"/>
</dbReference>
<protein>
    <recommendedName>
        <fullName evidence="7">Ig-like domain-containing protein</fullName>
    </recommendedName>
</protein>
<evidence type="ECO:0000256" key="5">
    <source>
        <dbReference type="ARBA" id="ARBA00023319"/>
    </source>
</evidence>
<dbReference type="PANTHER" id="PTHR19343">
    <property type="entry name" value="T CELL RECEPTOR ALPHA VARIABLE 1-2"/>
    <property type="match status" value="1"/>
</dbReference>
<gene>
    <name evidence="8" type="ORF">U0070_016247</name>
</gene>
<feature type="domain" description="Ig-like" evidence="7">
    <location>
        <begin position="5"/>
        <end position="111"/>
    </location>
</feature>
<dbReference type="Proteomes" id="UP001488838">
    <property type="component" value="Unassembled WGS sequence"/>
</dbReference>
<dbReference type="InterPro" id="IPR007110">
    <property type="entry name" value="Ig-like_dom"/>
</dbReference>
<dbReference type="PROSITE" id="PS50835">
    <property type="entry name" value="IG_LIKE"/>
    <property type="match status" value="3"/>
</dbReference>
<sequence>RTHGDSVTQKQGQVTLSEDDFLFINCTYSTTGYPTLFWYVQYPGEGPELLLKVTTANNKGNNRGFEATYDKESTSFHLQKAAVKESDSAVYYCALSDTVTETAGGAEYKLRGAKERVSSRRCSRSHNPSVSLTEAWPLKGTFSDSATQNFWWYRQHPGGDKKEDRFTVDLNKANLHVSLHIRDSQSSDSAVFLVIHSELMEQHPSSLRVHKGDSTVINCTYTVPCPTSLGINKNLESILSSLLTFIQIWKQKSSKRLIVLLDKKTKHFSLHITDTQHADFCAARMLPDTCSVLGLLLILRKVTGDSVTQTEGLVTVTEGLPVKLNCTFQTTVPTPVLFWYVQYVKAPHLLLRSITDNKRTEHQGFHATLHKSSSSFHLQKSSVQLSDSALYYCAVSDTCESLVKTIMHPLSVSLVVLWLQLKGVNSQQKVQQNPESLSVSEGAMTSLNCTFSDRNFPYFWWYRQHPRKGPTLLMSISSSGEKKEGRFTVQLNEDNLHISLHIRDSQPSDSAVYLCAGNTQCSPGTCNLHPNLVGRVKT</sequence>
<evidence type="ECO:0000256" key="3">
    <source>
        <dbReference type="ARBA" id="ARBA00023130"/>
    </source>
</evidence>
<keyword evidence="6" id="KW-1279">T cell receptor</keyword>
<feature type="non-terminal residue" evidence="8">
    <location>
        <position position="1"/>
    </location>
</feature>
<comment type="caution">
    <text evidence="8">The sequence shown here is derived from an EMBL/GenBank/DDBJ whole genome shotgun (WGS) entry which is preliminary data.</text>
</comment>
<dbReference type="InterPro" id="IPR013106">
    <property type="entry name" value="Ig_V-set"/>
</dbReference>
<keyword evidence="4" id="KW-0675">Receptor</keyword>
<dbReference type="SUPFAM" id="SSF48726">
    <property type="entry name" value="Immunoglobulin"/>
    <property type="match status" value="5"/>
</dbReference>
<evidence type="ECO:0000256" key="2">
    <source>
        <dbReference type="ARBA" id="ARBA00022859"/>
    </source>
</evidence>
<organism evidence="8 9">
    <name type="scientific">Myodes glareolus</name>
    <name type="common">Bank vole</name>
    <name type="synonym">Clethrionomys glareolus</name>
    <dbReference type="NCBI Taxonomy" id="447135"/>
    <lineage>
        <taxon>Eukaryota</taxon>
        <taxon>Metazoa</taxon>
        <taxon>Chordata</taxon>
        <taxon>Craniata</taxon>
        <taxon>Vertebrata</taxon>
        <taxon>Euteleostomi</taxon>
        <taxon>Mammalia</taxon>
        <taxon>Eutheria</taxon>
        <taxon>Euarchontoglires</taxon>
        <taxon>Glires</taxon>
        <taxon>Rodentia</taxon>
        <taxon>Myomorpha</taxon>
        <taxon>Muroidea</taxon>
        <taxon>Cricetidae</taxon>
        <taxon>Arvicolinae</taxon>
        <taxon>Myodes</taxon>
    </lineage>
</organism>
<name>A0AAW0HAI7_MYOGA</name>
<dbReference type="GO" id="GO:0042101">
    <property type="term" value="C:T cell receptor complex"/>
    <property type="evidence" value="ECO:0007669"/>
    <property type="project" value="UniProtKB-KW"/>
</dbReference>
<keyword evidence="1" id="KW-0732">Signal</keyword>
<keyword evidence="3" id="KW-1064">Adaptive immunity</keyword>
<proteinExistence type="predicted"/>
<accession>A0AAW0HAI7</accession>